<accession>A0A0D2IX46</accession>
<protein>
    <submittedName>
        <fullName evidence="1">Uncharacterized protein</fullName>
    </submittedName>
</protein>
<name>A0A0D2IX46_9CHLO</name>
<keyword evidence="2" id="KW-1185">Reference proteome</keyword>
<dbReference type="GeneID" id="25733086"/>
<dbReference type="Proteomes" id="UP000054498">
    <property type="component" value="Unassembled WGS sequence"/>
</dbReference>
<organism evidence="1 2">
    <name type="scientific">Monoraphidium neglectum</name>
    <dbReference type="NCBI Taxonomy" id="145388"/>
    <lineage>
        <taxon>Eukaryota</taxon>
        <taxon>Viridiplantae</taxon>
        <taxon>Chlorophyta</taxon>
        <taxon>core chlorophytes</taxon>
        <taxon>Chlorophyceae</taxon>
        <taxon>CS clade</taxon>
        <taxon>Sphaeropleales</taxon>
        <taxon>Selenastraceae</taxon>
        <taxon>Monoraphidium</taxon>
    </lineage>
</organism>
<proteinExistence type="predicted"/>
<gene>
    <name evidence="1" type="ORF">MNEG_15426</name>
</gene>
<evidence type="ECO:0000313" key="2">
    <source>
        <dbReference type="Proteomes" id="UP000054498"/>
    </source>
</evidence>
<dbReference type="RefSeq" id="XP_013891557.1">
    <property type="nucleotide sequence ID" value="XM_014036103.1"/>
</dbReference>
<dbReference type="AlphaFoldDB" id="A0A0D2IX46"/>
<feature type="non-terminal residue" evidence="1">
    <location>
        <position position="1"/>
    </location>
</feature>
<sequence>VIAFAYPWPLHWSECCGVLEHMVKFTPELLQDRIAFSLRHDYWPAARAE</sequence>
<dbReference type="EMBL" id="KK105532">
    <property type="protein sequence ID" value="KIY92537.1"/>
    <property type="molecule type" value="Genomic_DNA"/>
</dbReference>
<evidence type="ECO:0000313" key="1">
    <source>
        <dbReference type="EMBL" id="KIY92537.1"/>
    </source>
</evidence>
<reference evidence="1 2" key="1">
    <citation type="journal article" date="2013" name="BMC Genomics">
        <title>Reconstruction of the lipid metabolism for the microalga Monoraphidium neglectum from its genome sequence reveals characteristics suitable for biofuel production.</title>
        <authorList>
            <person name="Bogen C."/>
            <person name="Al-Dilaimi A."/>
            <person name="Albersmeier A."/>
            <person name="Wichmann J."/>
            <person name="Grundmann M."/>
            <person name="Rupp O."/>
            <person name="Lauersen K.J."/>
            <person name="Blifernez-Klassen O."/>
            <person name="Kalinowski J."/>
            <person name="Goesmann A."/>
            <person name="Mussgnug J.H."/>
            <person name="Kruse O."/>
        </authorList>
    </citation>
    <scope>NUCLEOTIDE SEQUENCE [LARGE SCALE GENOMIC DNA]</scope>
    <source>
        <strain evidence="1 2">SAG 48.87</strain>
    </source>
</reference>
<dbReference type="KEGG" id="mng:MNEG_15426"/>